<feature type="transmembrane region" description="Helical" evidence="7">
    <location>
        <begin position="50"/>
        <end position="68"/>
    </location>
</feature>
<keyword evidence="10" id="KW-1185">Reference proteome</keyword>
<comment type="subcellular location">
    <subcellularLocation>
        <location evidence="1">Cell membrane</location>
        <topology evidence="1">Multi-pass membrane protein</topology>
    </subcellularLocation>
</comment>
<evidence type="ECO:0000313" key="9">
    <source>
        <dbReference type="EMBL" id="MDR6225859.1"/>
    </source>
</evidence>
<dbReference type="SUPFAM" id="SSF103473">
    <property type="entry name" value="MFS general substrate transporter"/>
    <property type="match status" value="1"/>
</dbReference>
<feature type="transmembrane region" description="Helical" evidence="7">
    <location>
        <begin position="253"/>
        <end position="273"/>
    </location>
</feature>
<dbReference type="Pfam" id="PF05977">
    <property type="entry name" value="MFS_3"/>
    <property type="match status" value="1"/>
</dbReference>
<dbReference type="RefSeq" id="WP_309865016.1">
    <property type="nucleotide sequence ID" value="NZ_JAVDQG010000004.1"/>
</dbReference>
<dbReference type="InterPro" id="IPR036259">
    <property type="entry name" value="MFS_trans_sf"/>
</dbReference>
<evidence type="ECO:0000256" key="7">
    <source>
        <dbReference type="SAM" id="Phobius"/>
    </source>
</evidence>
<feature type="transmembrane region" description="Helical" evidence="7">
    <location>
        <begin position="312"/>
        <end position="331"/>
    </location>
</feature>
<feature type="transmembrane region" description="Helical" evidence="7">
    <location>
        <begin position="7"/>
        <end position="30"/>
    </location>
</feature>
<dbReference type="PANTHER" id="PTHR23513:SF6">
    <property type="entry name" value="MAJOR FACILITATOR SUPERFAMILY ASSOCIATED DOMAIN-CONTAINING PROTEIN"/>
    <property type="match status" value="1"/>
</dbReference>
<evidence type="ECO:0000256" key="4">
    <source>
        <dbReference type="ARBA" id="ARBA00022692"/>
    </source>
</evidence>
<evidence type="ECO:0000259" key="8">
    <source>
        <dbReference type="PROSITE" id="PS50850"/>
    </source>
</evidence>
<feature type="transmembrane region" description="Helical" evidence="7">
    <location>
        <begin position="210"/>
        <end position="233"/>
    </location>
</feature>
<dbReference type="EMBL" id="JAVDQG010000004">
    <property type="protein sequence ID" value="MDR6225859.1"/>
    <property type="molecule type" value="Genomic_DNA"/>
</dbReference>
<evidence type="ECO:0000256" key="1">
    <source>
        <dbReference type="ARBA" id="ARBA00004651"/>
    </source>
</evidence>
<dbReference type="InterPro" id="IPR020846">
    <property type="entry name" value="MFS_dom"/>
</dbReference>
<feature type="domain" description="Major facilitator superfamily (MFS) profile" evidence="8">
    <location>
        <begin position="218"/>
        <end position="411"/>
    </location>
</feature>
<organism evidence="9 10">
    <name type="scientific">Desmospora profundinema</name>
    <dbReference type="NCBI Taxonomy" id="1571184"/>
    <lineage>
        <taxon>Bacteria</taxon>
        <taxon>Bacillati</taxon>
        <taxon>Bacillota</taxon>
        <taxon>Bacilli</taxon>
        <taxon>Bacillales</taxon>
        <taxon>Thermoactinomycetaceae</taxon>
        <taxon>Desmospora</taxon>
    </lineage>
</organism>
<reference evidence="9 10" key="1">
    <citation type="submission" date="2023-07" db="EMBL/GenBank/DDBJ databases">
        <title>Genomic Encyclopedia of Type Strains, Phase IV (KMG-IV): sequencing the most valuable type-strain genomes for metagenomic binning, comparative biology and taxonomic classification.</title>
        <authorList>
            <person name="Goeker M."/>
        </authorList>
    </citation>
    <scope>NUCLEOTIDE SEQUENCE [LARGE SCALE GENOMIC DNA]</scope>
    <source>
        <strain evidence="9 10">DSM 45903</strain>
    </source>
</reference>
<evidence type="ECO:0000256" key="2">
    <source>
        <dbReference type="ARBA" id="ARBA00022448"/>
    </source>
</evidence>
<gene>
    <name evidence="9" type="ORF">JOE21_001865</name>
</gene>
<name>A0ABU1IM51_9BACL</name>
<keyword evidence="3" id="KW-1003">Cell membrane</keyword>
<feature type="transmembrane region" description="Helical" evidence="7">
    <location>
        <begin position="141"/>
        <end position="163"/>
    </location>
</feature>
<dbReference type="PROSITE" id="PS50850">
    <property type="entry name" value="MFS"/>
    <property type="match status" value="1"/>
</dbReference>
<evidence type="ECO:0000256" key="3">
    <source>
        <dbReference type="ARBA" id="ARBA00022475"/>
    </source>
</evidence>
<keyword evidence="4 7" id="KW-0812">Transmembrane</keyword>
<feature type="transmembrane region" description="Helical" evidence="7">
    <location>
        <begin position="371"/>
        <end position="392"/>
    </location>
</feature>
<feature type="transmembrane region" description="Helical" evidence="7">
    <location>
        <begin position="169"/>
        <end position="189"/>
    </location>
</feature>
<keyword evidence="2" id="KW-0813">Transport</keyword>
<evidence type="ECO:0000256" key="5">
    <source>
        <dbReference type="ARBA" id="ARBA00022989"/>
    </source>
</evidence>
<dbReference type="CDD" id="cd06173">
    <property type="entry name" value="MFS_MefA_like"/>
    <property type="match status" value="1"/>
</dbReference>
<dbReference type="Gene3D" id="1.20.1250.20">
    <property type="entry name" value="MFS general substrate transporter like domains"/>
    <property type="match status" value="2"/>
</dbReference>
<dbReference type="PANTHER" id="PTHR23513">
    <property type="entry name" value="INTEGRAL MEMBRANE EFFLUX PROTEIN-RELATED"/>
    <property type="match status" value="1"/>
</dbReference>
<dbReference type="Proteomes" id="UP001185012">
    <property type="component" value="Unassembled WGS sequence"/>
</dbReference>
<keyword evidence="5 7" id="KW-1133">Transmembrane helix</keyword>
<sequence>MKELLRIRAFVLVWAGQFASGLGGMFATFLEGWLVYELTGSKLAMGALHTAYLVPLLTVQLLVGPFLDRWDLRKVMIASEWIRAVAYLFPAVMLTWGWLEPWHLFVSAVFTGITEPLFRPATMAYVPAIVPKEKLIKANSLLEGTMSFALLIGPPAAGLLLVWWDPQYILYLLVSLMGTAGLVLWFLPCREGERATVQPVSWFRQFREGAAFFKTAPVLLGTGLLILLGNMSFSATNPMFLPYVTDVLNGSSFQVGLLFSTYSLGILAGSMFMGWIPEPKRKKNYILGANLIMGSCLGLLSVAYWYPLALLLAVVSGFFGIWFNILNSTLYQRMVPEQLRGRVFALRLLMAQGGMPIGAMFGGVIAESWGVMPLFAIAGSMVVTVTIIAWFLPVFAKLNQEWEAPNEQAVS</sequence>
<dbReference type="InterPro" id="IPR010290">
    <property type="entry name" value="TM_effector"/>
</dbReference>
<comment type="caution">
    <text evidence="9">The sequence shown here is derived from an EMBL/GenBank/DDBJ whole genome shotgun (WGS) entry which is preliminary data.</text>
</comment>
<protein>
    <submittedName>
        <fullName evidence="9">MFS family permease</fullName>
    </submittedName>
</protein>
<evidence type="ECO:0000313" key="10">
    <source>
        <dbReference type="Proteomes" id="UP001185012"/>
    </source>
</evidence>
<feature type="transmembrane region" description="Helical" evidence="7">
    <location>
        <begin position="285"/>
        <end position="306"/>
    </location>
</feature>
<feature type="transmembrane region" description="Helical" evidence="7">
    <location>
        <begin position="343"/>
        <end position="365"/>
    </location>
</feature>
<accession>A0ABU1IM51</accession>
<proteinExistence type="predicted"/>
<keyword evidence="6 7" id="KW-0472">Membrane</keyword>
<evidence type="ECO:0000256" key="6">
    <source>
        <dbReference type="ARBA" id="ARBA00023136"/>
    </source>
</evidence>